<dbReference type="Proteomes" id="UP000483286">
    <property type="component" value="Unassembled WGS sequence"/>
</dbReference>
<keyword evidence="2" id="KW-1185">Reference proteome</keyword>
<dbReference type="RefSeq" id="WP_157457321.1">
    <property type="nucleotide sequence ID" value="NZ_WQLB01000001.1"/>
</dbReference>
<protein>
    <submittedName>
        <fullName evidence="1">Uncharacterized protein</fullName>
    </submittedName>
</protein>
<accession>A0A7C9MP76</accession>
<gene>
    <name evidence="1" type="ORF">GO986_00775</name>
</gene>
<sequence length="211" mass="23223">MKIALLAIAIILAGGSVVMTNKSAQPERTPEQAVGQFIQALLLVDANLLADSMNLEQSGEDILREGWGELSAYIDRRQPRDPKRYSWEVKDVKISPTTPRYATATVEYTTPDSAAEAEKILEIQGAQYDKDGRLTGFDPDIHISDAQAAQMAASDPSIPRIHYRVPVGLVRSQNDSQRWAVNPARQAAQPLLEVVINGASLESNQQYRVKP</sequence>
<name>A0A7C9MP76_9DEIO</name>
<dbReference type="AlphaFoldDB" id="A0A7C9MP76"/>
<evidence type="ECO:0000313" key="2">
    <source>
        <dbReference type="Proteomes" id="UP000483286"/>
    </source>
</evidence>
<comment type="caution">
    <text evidence="1">The sequence shown here is derived from an EMBL/GenBank/DDBJ whole genome shotgun (WGS) entry which is preliminary data.</text>
</comment>
<dbReference type="EMBL" id="WQLB01000001">
    <property type="protein sequence ID" value="MVN85304.1"/>
    <property type="molecule type" value="Genomic_DNA"/>
</dbReference>
<reference evidence="1 2" key="1">
    <citation type="submission" date="2019-12" db="EMBL/GenBank/DDBJ databases">
        <title>Deinococcus sp. HMF7620 Genome sequencing and assembly.</title>
        <authorList>
            <person name="Kang H."/>
            <person name="Kim H."/>
            <person name="Joh K."/>
        </authorList>
    </citation>
    <scope>NUCLEOTIDE SEQUENCE [LARGE SCALE GENOMIC DNA]</scope>
    <source>
        <strain evidence="1 2">HMF7620</strain>
    </source>
</reference>
<proteinExistence type="predicted"/>
<organism evidence="1 2">
    <name type="scientific">Deinococcus arboris</name>
    <dbReference type="NCBI Taxonomy" id="2682977"/>
    <lineage>
        <taxon>Bacteria</taxon>
        <taxon>Thermotogati</taxon>
        <taxon>Deinococcota</taxon>
        <taxon>Deinococci</taxon>
        <taxon>Deinococcales</taxon>
        <taxon>Deinococcaceae</taxon>
        <taxon>Deinococcus</taxon>
    </lineage>
</organism>
<evidence type="ECO:0000313" key="1">
    <source>
        <dbReference type="EMBL" id="MVN85304.1"/>
    </source>
</evidence>